<organism evidence="4 5">
    <name type="scientific">Rothia kristinae</name>
    <dbReference type="NCBI Taxonomy" id="37923"/>
    <lineage>
        <taxon>Bacteria</taxon>
        <taxon>Bacillati</taxon>
        <taxon>Actinomycetota</taxon>
        <taxon>Actinomycetes</taxon>
        <taxon>Micrococcales</taxon>
        <taxon>Micrococcaceae</taxon>
        <taxon>Rothia</taxon>
    </lineage>
</organism>
<dbReference type="PANTHER" id="PTHR33569">
    <property type="entry name" value="UREASE"/>
    <property type="match status" value="1"/>
</dbReference>
<dbReference type="SUPFAM" id="SSF51278">
    <property type="entry name" value="Urease, beta-subunit"/>
    <property type="match status" value="1"/>
</dbReference>
<keyword evidence="1" id="KW-0378">Hydrolase</keyword>
<dbReference type="Proteomes" id="UP000179540">
    <property type="component" value="Unassembled WGS sequence"/>
</dbReference>
<evidence type="ECO:0000256" key="3">
    <source>
        <dbReference type="SAM" id="MobiDB-lite"/>
    </source>
</evidence>
<dbReference type="RefSeq" id="WP_075515293.1">
    <property type="nucleotide sequence ID" value="NZ_MODZ01000011.1"/>
</dbReference>
<dbReference type="GO" id="GO:0009039">
    <property type="term" value="F:urease activity"/>
    <property type="evidence" value="ECO:0007669"/>
    <property type="project" value="UniProtKB-EC"/>
</dbReference>
<dbReference type="OrthoDB" id="9797217at2"/>
<comment type="catalytic activity">
    <reaction evidence="2">
        <text>urea + 2 H2O + H(+) = hydrogencarbonate + 2 NH4(+)</text>
        <dbReference type="Rhea" id="RHEA:20557"/>
        <dbReference type="ChEBI" id="CHEBI:15377"/>
        <dbReference type="ChEBI" id="CHEBI:15378"/>
        <dbReference type="ChEBI" id="CHEBI:16199"/>
        <dbReference type="ChEBI" id="CHEBI:17544"/>
        <dbReference type="ChEBI" id="CHEBI:28938"/>
        <dbReference type="EC" id="3.5.1.5"/>
    </reaction>
</comment>
<dbReference type="PANTHER" id="PTHR33569:SF1">
    <property type="entry name" value="UREASE"/>
    <property type="match status" value="1"/>
</dbReference>
<feature type="region of interest" description="Disordered" evidence="3">
    <location>
        <begin position="90"/>
        <end position="114"/>
    </location>
</feature>
<dbReference type="EMBL" id="MODZ01000011">
    <property type="protein sequence ID" value="OIJ35154.1"/>
    <property type="molecule type" value="Genomic_DNA"/>
</dbReference>
<dbReference type="CDD" id="cd00407">
    <property type="entry name" value="Urease_beta"/>
    <property type="match status" value="1"/>
</dbReference>
<protein>
    <submittedName>
        <fullName evidence="4">Urease subunit beta</fullName>
    </submittedName>
</protein>
<evidence type="ECO:0000313" key="4">
    <source>
        <dbReference type="EMBL" id="OIJ35154.1"/>
    </source>
</evidence>
<sequence>MIPGEILPAEGEHELLGERPVTTLTITNTADRPVQIGSHYDLSQVNPGLNLDRQAARGHRLAIPAGTSVRFEPGVTRQVQAIPLAGTRTVPGLRAPLDRPAPQGAGPATSQETA</sequence>
<evidence type="ECO:0000256" key="2">
    <source>
        <dbReference type="ARBA" id="ARBA00047778"/>
    </source>
</evidence>
<dbReference type="NCBIfam" id="TIGR00192">
    <property type="entry name" value="urease_beta"/>
    <property type="match status" value="1"/>
</dbReference>
<evidence type="ECO:0000313" key="5">
    <source>
        <dbReference type="Proteomes" id="UP000179540"/>
    </source>
</evidence>
<dbReference type="GO" id="GO:0035550">
    <property type="term" value="C:urease complex"/>
    <property type="evidence" value="ECO:0007669"/>
    <property type="project" value="InterPro"/>
</dbReference>
<dbReference type="Pfam" id="PF00699">
    <property type="entry name" value="Urease_beta"/>
    <property type="match status" value="1"/>
</dbReference>
<dbReference type="InterPro" id="IPR002019">
    <property type="entry name" value="Urease_beta-like"/>
</dbReference>
<dbReference type="GO" id="GO:0043419">
    <property type="term" value="P:urea catabolic process"/>
    <property type="evidence" value="ECO:0007669"/>
    <property type="project" value="InterPro"/>
</dbReference>
<dbReference type="InterPro" id="IPR036461">
    <property type="entry name" value="Urease_betasu_sf"/>
</dbReference>
<reference evidence="4 5" key="1">
    <citation type="submission" date="2016-10" db="EMBL/GenBank/DDBJ databases">
        <title>Draft genome sequence of strain LCT isolated from the Shenzhou X spacecraft of China.</title>
        <authorList>
            <person name="Huang B."/>
        </authorList>
    </citation>
    <scope>NUCLEOTIDE SEQUENCE [LARGE SCALE GENOMIC DNA]</scope>
    <source>
        <strain evidence="4 5">LCT-H5</strain>
    </source>
</reference>
<comment type="caution">
    <text evidence="4">The sequence shown here is derived from an EMBL/GenBank/DDBJ whole genome shotgun (WGS) entry which is preliminary data.</text>
</comment>
<dbReference type="Gene3D" id="2.10.150.10">
    <property type="entry name" value="Urease, beta subunit"/>
    <property type="match status" value="1"/>
</dbReference>
<dbReference type="InterPro" id="IPR050069">
    <property type="entry name" value="Urease_subunit"/>
</dbReference>
<proteinExistence type="predicted"/>
<gene>
    <name evidence="4" type="ORF">BK826_08775</name>
</gene>
<name>A0A1S2MYN3_9MICC</name>
<accession>A0A1S2MYN3</accession>
<evidence type="ECO:0000256" key="1">
    <source>
        <dbReference type="ARBA" id="ARBA00022801"/>
    </source>
</evidence>
<dbReference type="AlphaFoldDB" id="A0A1S2MYN3"/>